<dbReference type="STRING" id="52838.A0A4S8J7Q8"/>
<dbReference type="EMBL" id="PYDT01000006">
    <property type="protein sequence ID" value="THU57485.1"/>
    <property type="molecule type" value="Genomic_DNA"/>
</dbReference>
<dbReference type="CDD" id="cd22907">
    <property type="entry name" value="HFD_NFYB"/>
    <property type="match status" value="1"/>
</dbReference>
<comment type="caution">
    <text evidence="6">The sequence shown here is derived from an EMBL/GenBank/DDBJ whole genome shotgun (WGS) entry which is preliminary data.</text>
</comment>
<protein>
    <recommendedName>
        <fullName evidence="5">Transcription factor CBF/NF-Y/archaeal histone domain-containing protein</fullName>
    </recommendedName>
</protein>
<dbReference type="Pfam" id="PF00808">
    <property type="entry name" value="CBFD_NFYB_HMF"/>
    <property type="match status" value="1"/>
</dbReference>
<dbReference type="AlphaFoldDB" id="A0A4S8J7Q8"/>
<keyword evidence="2" id="KW-0805">Transcription regulation</keyword>
<comment type="similarity">
    <text evidence="1">Belongs to the NFYB/HAP3 subunit family.</text>
</comment>
<evidence type="ECO:0000313" key="7">
    <source>
        <dbReference type="Proteomes" id="UP000317650"/>
    </source>
</evidence>
<dbReference type="PROSITE" id="PS00685">
    <property type="entry name" value="NFYB_HAP3"/>
    <property type="match status" value="1"/>
</dbReference>
<organism evidence="6 7">
    <name type="scientific">Musa balbisiana</name>
    <name type="common">Banana</name>
    <dbReference type="NCBI Taxonomy" id="52838"/>
    <lineage>
        <taxon>Eukaryota</taxon>
        <taxon>Viridiplantae</taxon>
        <taxon>Streptophyta</taxon>
        <taxon>Embryophyta</taxon>
        <taxon>Tracheophyta</taxon>
        <taxon>Spermatophyta</taxon>
        <taxon>Magnoliopsida</taxon>
        <taxon>Liliopsida</taxon>
        <taxon>Zingiberales</taxon>
        <taxon>Musaceae</taxon>
        <taxon>Musa</taxon>
    </lineage>
</organism>
<evidence type="ECO:0000256" key="3">
    <source>
        <dbReference type="ARBA" id="ARBA00023125"/>
    </source>
</evidence>
<dbReference type="PANTHER" id="PTHR11064:SF196">
    <property type="entry name" value="NUCLEAR TRANSCRIPTION FACTOR Y SUBUNIT B-6"/>
    <property type="match status" value="1"/>
</dbReference>
<dbReference type="GO" id="GO:0000978">
    <property type="term" value="F:RNA polymerase II cis-regulatory region sequence-specific DNA binding"/>
    <property type="evidence" value="ECO:0007669"/>
    <property type="project" value="TreeGrafter"/>
</dbReference>
<dbReference type="InterPro" id="IPR009072">
    <property type="entry name" value="Histone-fold"/>
</dbReference>
<evidence type="ECO:0000259" key="5">
    <source>
        <dbReference type="Pfam" id="PF00808"/>
    </source>
</evidence>
<keyword evidence="4" id="KW-0804">Transcription</keyword>
<proteinExistence type="inferred from homology"/>
<keyword evidence="3" id="KW-0238">DNA-binding</keyword>
<dbReference type="PANTHER" id="PTHR11064">
    <property type="entry name" value="CCAAT-BINDING TRANSCRIPTION FACTOR-RELATED"/>
    <property type="match status" value="1"/>
</dbReference>
<dbReference type="InterPro" id="IPR003956">
    <property type="entry name" value="Transcrpt_fac_NFYB/HAP3_CS"/>
</dbReference>
<dbReference type="GO" id="GO:0001228">
    <property type="term" value="F:DNA-binding transcription activator activity, RNA polymerase II-specific"/>
    <property type="evidence" value="ECO:0007669"/>
    <property type="project" value="InterPro"/>
</dbReference>
<name>A0A4S8J7Q8_MUSBA</name>
<evidence type="ECO:0000256" key="2">
    <source>
        <dbReference type="ARBA" id="ARBA00023015"/>
    </source>
</evidence>
<evidence type="ECO:0000313" key="6">
    <source>
        <dbReference type="EMBL" id="THU57485.1"/>
    </source>
</evidence>
<sequence>MELNPAAAAGAAAPPVVREQDRFMPIANVIRIMRRVLPAHAKIADDAKEMIQECVSEYISFITSEANERCQPRAAQDRHRRGRAVGHEQARLRRPISSPSRFLHHRPGATAELRHATASYRPDIPTAVSQFFTTAPVPPPNFVMPPPATAAPQHHNLLSESMVSYFLGMYGGGEGSSASGSYSHVNGMPNFDHSYPPYK</sequence>
<accession>A0A4S8J7Q8</accession>
<dbReference type="Proteomes" id="UP000317650">
    <property type="component" value="Chromosome 3"/>
</dbReference>
<dbReference type="GO" id="GO:0046982">
    <property type="term" value="F:protein heterodimerization activity"/>
    <property type="evidence" value="ECO:0007669"/>
    <property type="project" value="InterPro"/>
</dbReference>
<dbReference type="InterPro" id="IPR003958">
    <property type="entry name" value="CBFA_NFYB_domain"/>
</dbReference>
<dbReference type="InterPro" id="IPR027113">
    <property type="entry name" value="Transc_fact_NFYB/HAP3"/>
</dbReference>
<evidence type="ECO:0000256" key="4">
    <source>
        <dbReference type="ARBA" id="ARBA00023163"/>
    </source>
</evidence>
<feature type="domain" description="Transcription factor CBF/NF-Y/archaeal histone" evidence="5">
    <location>
        <begin position="23"/>
        <end position="73"/>
    </location>
</feature>
<dbReference type="Gene3D" id="1.10.20.10">
    <property type="entry name" value="Histone, subunit A"/>
    <property type="match status" value="1"/>
</dbReference>
<dbReference type="SUPFAM" id="SSF47113">
    <property type="entry name" value="Histone-fold"/>
    <property type="match status" value="1"/>
</dbReference>
<evidence type="ECO:0000256" key="1">
    <source>
        <dbReference type="ARBA" id="ARBA00009053"/>
    </source>
</evidence>
<dbReference type="GO" id="GO:0016602">
    <property type="term" value="C:CCAAT-binding factor complex"/>
    <property type="evidence" value="ECO:0007669"/>
    <property type="project" value="InterPro"/>
</dbReference>
<keyword evidence="7" id="KW-1185">Reference proteome</keyword>
<gene>
    <name evidence="6" type="ORF">C4D60_Mb03t04030</name>
</gene>
<reference evidence="6 7" key="1">
    <citation type="journal article" date="2019" name="Nat. Plants">
        <title>Genome sequencing of Musa balbisiana reveals subgenome evolution and function divergence in polyploid bananas.</title>
        <authorList>
            <person name="Yao X."/>
        </authorList>
    </citation>
    <scope>NUCLEOTIDE SEQUENCE [LARGE SCALE GENOMIC DNA]</scope>
    <source>
        <strain evidence="7">cv. DH-PKW</strain>
        <tissue evidence="6">Leaves</tissue>
    </source>
</reference>